<gene>
    <name evidence="9" type="primary">SHMT</name>
    <name evidence="6 9" type="synonym">glyA</name>
</gene>
<dbReference type="CDD" id="cd00378">
    <property type="entry name" value="SHMT"/>
    <property type="match status" value="1"/>
</dbReference>
<dbReference type="SUPFAM" id="SSF53383">
    <property type="entry name" value="PLP-dependent transferases"/>
    <property type="match status" value="1"/>
</dbReference>
<evidence type="ECO:0000256" key="5">
    <source>
        <dbReference type="ARBA" id="ARBA00022898"/>
    </source>
</evidence>
<dbReference type="NCBIfam" id="NF000586">
    <property type="entry name" value="PRK00011.1"/>
    <property type="match status" value="1"/>
</dbReference>
<dbReference type="EMBL" id="KF900500">
    <property type="protein sequence ID" value="AIE97174.1"/>
    <property type="molecule type" value="Genomic_DNA"/>
</dbReference>
<dbReference type="UniPathway" id="UPA00288">
    <property type="reaction ID" value="UER01023"/>
</dbReference>
<comment type="caution">
    <text evidence="6">Lacks conserved residue(s) required for the propagation of feature annotation.</text>
</comment>
<evidence type="ECO:0000256" key="3">
    <source>
        <dbReference type="ARBA" id="ARBA00022563"/>
    </source>
</evidence>
<reference evidence="9" key="1">
    <citation type="journal article" date="2014" name="Genome Biol. Evol.">
        <title>Pangenome evidence for extensive interdomain horizontal transfer affecting lineage core and shell genes in uncultured planktonic thaumarchaeota and euryarchaeota.</title>
        <authorList>
            <person name="Deschamps P."/>
            <person name="Zivanovic Y."/>
            <person name="Moreira D."/>
            <person name="Rodriguez-Valera F."/>
            <person name="Lopez-Garcia P."/>
        </authorList>
    </citation>
    <scope>NUCLEOTIDE SEQUENCE</scope>
</reference>
<dbReference type="HAMAP" id="MF_00051">
    <property type="entry name" value="SHMT"/>
    <property type="match status" value="1"/>
</dbReference>
<comment type="cofactor">
    <cofactor evidence="1 6 7">
        <name>pyridoxal 5'-phosphate</name>
        <dbReference type="ChEBI" id="CHEBI:597326"/>
    </cofactor>
</comment>
<dbReference type="PIRSF" id="PIRSF000412">
    <property type="entry name" value="SHMT"/>
    <property type="match status" value="1"/>
</dbReference>
<evidence type="ECO:0000256" key="6">
    <source>
        <dbReference type="HAMAP-Rule" id="MF_00051"/>
    </source>
</evidence>
<keyword evidence="5 6" id="KW-0663">Pyridoxal phosphate</keyword>
<keyword evidence="9" id="KW-0489">Methyltransferase</keyword>
<dbReference type="InterPro" id="IPR015424">
    <property type="entry name" value="PyrdxlP-dep_Trfase"/>
</dbReference>
<dbReference type="GO" id="GO:0032259">
    <property type="term" value="P:methylation"/>
    <property type="evidence" value="ECO:0007669"/>
    <property type="project" value="UniProtKB-KW"/>
</dbReference>
<evidence type="ECO:0000256" key="1">
    <source>
        <dbReference type="ARBA" id="ARBA00001933"/>
    </source>
</evidence>
<dbReference type="InterPro" id="IPR015422">
    <property type="entry name" value="PyrdxlP-dep_Trfase_small"/>
</dbReference>
<dbReference type="GO" id="GO:0008168">
    <property type="term" value="F:methyltransferase activity"/>
    <property type="evidence" value="ECO:0007669"/>
    <property type="project" value="UniProtKB-KW"/>
</dbReference>
<feature type="domain" description="Serine hydroxymethyltransferase-like" evidence="8">
    <location>
        <begin position="34"/>
        <end position="404"/>
    </location>
</feature>
<keyword evidence="6" id="KW-0963">Cytoplasm</keyword>
<comment type="subunit">
    <text evidence="6">Homodimer.</text>
</comment>
<dbReference type="EC" id="2.1.2.-" evidence="6"/>
<evidence type="ECO:0000256" key="2">
    <source>
        <dbReference type="ARBA" id="ARBA00006376"/>
    </source>
</evidence>
<dbReference type="InterPro" id="IPR019798">
    <property type="entry name" value="Ser_HO-MeTrfase_PLP_BS"/>
</dbReference>
<dbReference type="Gene3D" id="3.90.1150.10">
    <property type="entry name" value="Aspartate Aminotransferase, domain 1"/>
    <property type="match status" value="1"/>
</dbReference>
<comment type="pathway">
    <text evidence="6">Amino-acid biosynthesis; glycine biosynthesis; glycine from L-serine: step 1/1.</text>
</comment>
<dbReference type="InterPro" id="IPR039429">
    <property type="entry name" value="SHMT-like_dom"/>
</dbReference>
<organism evidence="9">
    <name type="scientific">uncultured marine group II/III euryarchaeote AD1000_95_H05</name>
    <dbReference type="NCBI Taxonomy" id="1457827"/>
    <lineage>
        <taxon>Archaea</taxon>
        <taxon>Methanobacteriati</taxon>
        <taxon>Methanobacteriota</taxon>
        <taxon>environmental samples</taxon>
    </lineage>
</organism>
<dbReference type="Gene3D" id="3.40.640.10">
    <property type="entry name" value="Type I PLP-dependent aspartate aminotransferase-like (Major domain)"/>
    <property type="match status" value="1"/>
</dbReference>
<keyword evidence="3 6" id="KW-0554">One-carbon metabolism</keyword>
<comment type="subcellular location">
    <subcellularLocation>
        <location evidence="6">Cytoplasm</location>
    </subcellularLocation>
</comment>
<dbReference type="PROSITE" id="PS00096">
    <property type="entry name" value="SHMT"/>
    <property type="match status" value="1"/>
</dbReference>
<accession>A0A075G0Y8</accession>
<dbReference type="GO" id="GO:0004372">
    <property type="term" value="F:glycine hydroxymethyltransferase activity"/>
    <property type="evidence" value="ECO:0007669"/>
    <property type="project" value="UniProtKB-UniRule"/>
</dbReference>
<dbReference type="GO" id="GO:0035999">
    <property type="term" value="P:tetrahydrofolate interconversion"/>
    <property type="evidence" value="ECO:0007669"/>
    <property type="project" value="InterPro"/>
</dbReference>
<keyword evidence="6" id="KW-0028">Amino-acid biosynthesis</keyword>
<evidence type="ECO:0000313" key="9">
    <source>
        <dbReference type="EMBL" id="AIE97174.1"/>
    </source>
</evidence>
<proteinExistence type="inferred from homology"/>
<dbReference type="InterPro" id="IPR015421">
    <property type="entry name" value="PyrdxlP-dep_Trfase_major"/>
</dbReference>
<dbReference type="Pfam" id="PF00464">
    <property type="entry name" value="SHMT"/>
    <property type="match status" value="1"/>
</dbReference>
<protein>
    <recommendedName>
        <fullName evidence="6">Serine hydroxymethyltransferase</fullName>
        <shortName evidence="6">SHMT</shortName>
        <shortName evidence="6">Serine methylase</shortName>
        <ecNumber evidence="6">2.1.2.-</ecNumber>
    </recommendedName>
</protein>
<dbReference type="InterPro" id="IPR049943">
    <property type="entry name" value="Ser_HO-MeTrfase-like"/>
</dbReference>
<comment type="similarity">
    <text evidence="2 6">Belongs to the SHMT family.</text>
</comment>
<dbReference type="AlphaFoldDB" id="A0A075G0Y8"/>
<sequence length="446" mass="47769">MQGVRRPSANLFDLLSMHGIMSAREATSRILGAVDESGRHYRDSLPMIASENILSPLVRRACDSDLHGRYAEGLPGKRYYQGCDDFDTIEEIGIASAQRVFGCSFANIQSTSGTVSNMAGLKALAKPGDTITAVSTADGGHISHARMGAVGLRGLNLVTYPWVESRMEPDIDAAAALIRETEPNMALFGQSVFLFPTPLEELADAAHEVGAKVMYDAAHVLGLIAGGQFQDPLREGADVMTGSSHKTFPGPQGGFLLSDSDDPKFQRRLNSAIFPGVCSSYHLHHVAGKAVALAEFEEFGSDYAKDIVANARALGAALAAEGFEVMAEERDYTASHQVLTRHGEADSGAGRDAAALLEEAGIITNMNMLPGDTKAMSPSGLRLGVPELTRVGMRPDEMQDVARFFTRALLSQEDPKAVRTDVTEFKSGFQTVHYCFEPGPAYPGLA</sequence>
<dbReference type="PANTHER" id="PTHR11680">
    <property type="entry name" value="SERINE HYDROXYMETHYLTRANSFERASE"/>
    <property type="match status" value="1"/>
</dbReference>
<name>A0A075G0Y8_9EURY</name>
<feature type="site" description="Plays an important role in substrate specificity" evidence="6">
    <location>
        <position position="245"/>
    </location>
</feature>
<dbReference type="GO" id="GO:0005737">
    <property type="term" value="C:cytoplasm"/>
    <property type="evidence" value="ECO:0007669"/>
    <property type="project" value="UniProtKB-SubCell"/>
</dbReference>
<feature type="binding site" evidence="6">
    <location>
        <begin position="140"/>
        <end position="142"/>
    </location>
    <ligand>
        <name>(6S)-5,6,7,8-tetrahydrofolate</name>
        <dbReference type="ChEBI" id="CHEBI:57453"/>
    </ligand>
</feature>
<dbReference type="GO" id="GO:0019264">
    <property type="term" value="P:glycine biosynthetic process from serine"/>
    <property type="evidence" value="ECO:0007669"/>
    <property type="project" value="UniProtKB-UniRule"/>
</dbReference>
<feature type="modified residue" description="N6-(pyridoxal phosphate)lysine" evidence="6 7">
    <location>
        <position position="246"/>
    </location>
</feature>
<dbReference type="InterPro" id="IPR001085">
    <property type="entry name" value="Ser_HO-MeTrfase"/>
</dbReference>
<dbReference type="PANTHER" id="PTHR11680:SF35">
    <property type="entry name" value="SERINE HYDROXYMETHYLTRANSFERASE 1"/>
    <property type="match status" value="1"/>
</dbReference>
<dbReference type="GO" id="GO:0030170">
    <property type="term" value="F:pyridoxal phosphate binding"/>
    <property type="evidence" value="ECO:0007669"/>
    <property type="project" value="UniProtKB-UniRule"/>
</dbReference>
<evidence type="ECO:0000259" key="8">
    <source>
        <dbReference type="Pfam" id="PF00464"/>
    </source>
</evidence>
<comment type="function">
    <text evidence="6">Catalyzes the reversible interconversion of serine and glycine with a modified folate serving as the one-carbon carrier. Also exhibits a pteridine-independent aldolase activity toward beta-hydroxyamino acids, producing glycine and aldehydes, via a retro-aldol mechanism.</text>
</comment>
<evidence type="ECO:0000256" key="7">
    <source>
        <dbReference type="PIRSR" id="PIRSR000412-50"/>
    </source>
</evidence>
<keyword evidence="4 6" id="KW-0808">Transferase</keyword>
<evidence type="ECO:0000256" key="4">
    <source>
        <dbReference type="ARBA" id="ARBA00022679"/>
    </source>
</evidence>